<reference evidence="1" key="1">
    <citation type="submission" date="2018-11" db="EMBL/GenBank/DDBJ databases">
        <authorList>
            <consortium name="Pathogen Informatics"/>
        </authorList>
    </citation>
    <scope>NUCLEOTIDE SEQUENCE</scope>
</reference>
<name>A0A3S5ALL5_9PLAT</name>
<comment type="caution">
    <text evidence="1">The sequence shown here is derived from an EMBL/GenBank/DDBJ whole genome shotgun (WGS) entry which is preliminary data.</text>
</comment>
<evidence type="ECO:0000313" key="2">
    <source>
        <dbReference type="Proteomes" id="UP000784294"/>
    </source>
</evidence>
<sequence>MTDQRADCRATKIGGRRLGIPTWQPLQRTLSHEKQASSMKAILLYSFLPSFWFVMNPKKPLPTFEGRDYHTEVHHI</sequence>
<protein>
    <submittedName>
        <fullName evidence="1">Uncharacterized protein</fullName>
    </submittedName>
</protein>
<dbReference type="EMBL" id="CAAALY010263107">
    <property type="protein sequence ID" value="VEL39953.1"/>
    <property type="molecule type" value="Genomic_DNA"/>
</dbReference>
<gene>
    <name evidence="1" type="ORF">PXEA_LOCUS33393</name>
</gene>
<keyword evidence="2" id="KW-1185">Reference proteome</keyword>
<evidence type="ECO:0000313" key="1">
    <source>
        <dbReference type="EMBL" id="VEL39953.1"/>
    </source>
</evidence>
<dbReference type="Proteomes" id="UP000784294">
    <property type="component" value="Unassembled WGS sequence"/>
</dbReference>
<organism evidence="1 2">
    <name type="scientific">Protopolystoma xenopodis</name>
    <dbReference type="NCBI Taxonomy" id="117903"/>
    <lineage>
        <taxon>Eukaryota</taxon>
        <taxon>Metazoa</taxon>
        <taxon>Spiralia</taxon>
        <taxon>Lophotrochozoa</taxon>
        <taxon>Platyhelminthes</taxon>
        <taxon>Monogenea</taxon>
        <taxon>Polyopisthocotylea</taxon>
        <taxon>Polystomatidea</taxon>
        <taxon>Polystomatidae</taxon>
        <taxon>Protopolystoma</taxon>
    </lineage>
</organism>
<proteinExistence type="predicted"/>
<accession>A0A3S5ALL5</accession>
<dbReference type="AlphaFoldDB" id="A0A3S5ALL5"/>